<evidence type="ECO:0000256" key="4">
    <source>
        <dbReference type="ARBA" id="ARBA00023136"/>
    </source>
</evidence>
<feature type="domain" description="Complex 1 LYR protein" evidence="6">
    <location>
        <begin position="201"/>
        <end position="255"/>
    </location>
</feature>
<dbReference type="InterPro" id="IPR045909">
    <property type="entry name" value="MID49/MID51"/>
</dbReference>
<feature type="region of interest" description="Disordered" evidence="5">
    <location>
        <begin position="107"/>
        <end position="130"/>
    </location>
</feature>
<feature type="region of interest" description="Disordered" evidence="5">
    <location>
        <begin position="331"/>
        <end position="350"/>
    </location>
</feature>
<evidence type="ECO:0000259" key="6">
    <source>
        <dbReference type="Pfam" id="PF05347"/>
    </source>
</evidence>
<evidence type="ECO:0000256" key="2">
    <source>
        <dbReference type="ARBA" id="ARBA00022692"/>
    </source>
</evidence>
<dbReference type="Pfam" id="PF05347">
    <property type="entry name" value="Complex1_LYR"/>
    <property type="match status" value="1"/>
</dbReference>
<dbReference type="InterPro" id="IPR045300">
    <property type="entry name" value="Complex1_LYR_MIEF1-MP"/>
</dbReference>
<dbReference type="CDD" id="cd20272">
    <property type="entry name" value="Complex1_LYR_MIEF1-MP"/>
    <property type="match status" value="1"/>
</dbReference>
<dbReference type="InterPro" id="IPR023262">
    <property type="entry name" value="AROS"/>
</dbReference>
<evidence type="ECO:0000256" key="3">
    <source>
        <dbReference type="ARBA" id="ARBA00022989"/>
    </source>
</evidence>
<keyword evidence="4" id="KW-0472">Membrane</keyword>
<evidence type="ECO:0000313" key="9">
    <source>
        <dbReference type="Proteomes" id="UP000829720"/>
    </source>
</evidence>
<dbReference type="InterPro" id="IPR024810">
    <property type="entry name" value="MAB21L/cGLR"/>
</dbReference>
<feature type="compositionally biased region" description="Basic and acidic residues" evidence="5">
    <location>
        <begin position="117"/>
        <end position="130"/>
    </location>
</feature>
<evidence type="ECO:0000313" key="8">
    <source>
        <dbReference type="EMBL" id="KAI1886686.1"/>
    </source>
</evidence>
<evidence type="ECO:0000259" key="7">
    <source>
        <dbReference type="Pfam" id="PF21297"/>
    </source>
</evidence>
<evidence type="ECO:0000256" key="1">
    <source>
        <dbReference type="ARBA" id="ARBA00004167"/>
    </source>
</evidence>
<dbReference type="AlphaFoldDB" id="A0A8T3CQL2"/>
<comment type="caution">
    <text evidence="8">The sequence shown here is derived from an EMBL/GenBank/DDBJ whole genome shotgun (WGS) entry which is preliminary data.</text>
</comment>
<gene>
    <name evidence="8" type="ORF">AGOR_G00198350</name>
</gene>
<accession>A0A8T3CQL2</accession>
<dbReference type="PANTHER" id="PTHR16451">
    <property type="entry name" value="MITOCHONDRIAL DYNAMICS PROTEINS 49/51 FAMILY MEMBER"/>
    <property type="match status" value="1"/>
</dbReference>
<feature type="domain" description="Mitochondrial dynamics protein MID51-like C-terminal" evidence="7">
    <location>
        <begin position="426"/>
        <end position="619"/>
    </location>
</feature>
<reference evidence="8" key="1">
    <citation type="submission" date="2021-01" db="EMBL/GenBank/DDBJ databases">
        <authorList>
            <person name="Zahm M."/>
            <person name="Roques C."/>
            <person name="Cabau C."/>
            <person name="Klopp C."/>
            <person name="Donnadieu C."/>
            <person name="Jouanno E."/>
            <person name="Lampietro C."/>
            <person name="Louis A."/>
            <person name="Herpin A."/>
            <person name="Echchiki A."/>
            <person name="Berthelot C."/>
            <person name="Parey E."/>
            <person name="Roest-Crollius H."/>
            <person name="Braasch I."/>
            <person name="Postlethwait J."/>
            <person name="Bobe J."/>
            <person name="Montfort J."/>
            <person name="Bouchez O."/>
            <person name="Begum T."/>
            <person name="Mejri S."/>
            <person name="Adams A."/>
            <person name="Chen W.-J."/>
            <person name="Guiguen Y."/>
        </authorList>
    </citation>
    <scope>NUCLEOTIDE SEQUENCE</scope>
    <source>
        <tissue evidence="8">Blood</tissue>
    </source>
</reference>
<dbReference type="Pfam" id="PF15684">
    <property type="entry name" value="AROS"/>
    <property type="match status" value="1"/>
</dbReference>
<keyword evidence="9" id="KW-1185">Reference proteome</keyword>
<name>A0A8T3CQL2_9TELE</name>
<dbReference type="PRINTS" id="PR02029">
    <property type="entry name" value="ACTREGSIRT1"/>
</dbReference>
<sequence length="689" mass="77618">MSASMIRRGLELLSDDIKGVPGQRRRRGEGGLMDQISSNRQGVTKQVRRLQGRLGAGKSKATVKDKHIKCAVDEFRKKQKQSQLSKNLGYFLGVGYKAEQADTHKILLQNRGRQSRNRPDRPVKKQKEQKSLFTEEEFQEFQKAYFGRTVEDSMTSEGELCSCCWEVRTYQLPHWSDCPPSICPLPPFTVQSLMGGWSKGAVLQLYRALLRAGRHLQYTDRNYYRRAVAREFRRCQALAAPQEKEDALKRGQFFLSSRLGGIQRNLTERRSEKMAGVGGGRKGKRDDSGIGTAIDFVLSNAKLVLGVGGAAMLGIATLAVKRMYDRAISAPTSSTKVEQPGQRSWEEPSWLGSSPRLLNSGMKTTVSRSLQSLPSSSSVSDPVCMRRALGRGGAAQEELRRAQLRLSLQEQLWAFYQQRVSIPEEEQATARRAALDICAELRLFLHAKLPDMPLREMYLSGSLYDDLQVVTADHAQLMVPLILEKNLWSPVPGEDTIMNVPGFWLVRRENLEYFPRGSSYWDRCVVGGYLSPKVVLEVFEKLVAGSMNWPAIGSVLDYVIRPVVPSETLTLEVQYETDRRLYVDFLPLLSMEDGISLIAKPHRWAERHESLWRQSFRVEETARLRALDQGDGGCRCLCLKVAKAVCKLDPALRHLSSSQLTNALLLLSEKEGTGLRRRWLTASCNCCAR</sequence>
<comment type="subcellular location">
    <subcellularLocation>
        <location evidence="1">Membrane</location>
        <topology evidence="1">Single-pass membrane protein</topology>
    </subcellularLocation>
</comment>
<dbReference type="Gene3D" id="3.30.460.90">
    <property type="match status" value="1"/>
</dbReference>
<dbReference type="SMART" id="SM01265">
    <property type="entry name" value="Mab-21"/>
    <property type="match status" value="1"/>
</dbReference>
<dbReference type="EMBL" id="JAERUA010000019">
    <property type="protein sequence ID" value="KAI1886686.1"/>
    <property type="molecule type" value="Genomic_DNA"/>
</dbReference>
<protein>
    <submittedName>
        <fullName evidence="8">Uncharacterized protein</fullName>
    </submittedName>
</protein>
<evidence type="ECO:0000256" key="5">
    <source>
        <dbReference type="SAM" id="MobiDB-lite"/>
    </source>
</evidence>
<proteinExistence type="predicted"/>
<dbReference type="InterPro" id="IPR049097">
    <property type="entry name" value="MID51-like_C"/>
</dbReference>
<dbReference type="Gene3D" id="1.10.1410.40">
    <property type="match status" value="1"/>
</dbReference>
<dbReference type="GO" id="GO:0007005">
    <property type="term" value="P:mitochondrion organization"/>
    <property type="evidence" value="ECO:0007669"/>
    <property type="project" value="InterPro"/>
</dbReference>
<dbReference type="InterPro" id="IPR008011">
    <property type="entry name" value="Complex1_LYR_dom"/>
</dbReference>
<keyword evidence="2" id="KW-0812">Transmembrane</keyword>
<dbReference type="PANTHER" id="PTHR16451:SF14">
    <property type="entry name" value="MITOCHONDRIAL DYNAMICS PROTEIN MID51"/>
    <property type="match status" value="1"/>
</dbReference>
<dbReference type="FunFam" id="3.30.460.90:FF:000002">
    <property type="entry name" value="Mitochondrial dynamics protein MID51"/>
    <property type="match status" value="1"/>
</dbReference>
<dbReference type="GO" id="GO:0005741">
    <property type="term" value="C:mitochondrial outer membrane"/>
    <property type="evidence" value="ECO:0007669"/>
    <property type="project" value="InterPro"/>
</dbReference>
<dbReference type="OrthoDB" id="5964386at2759"/>
<keyword evidence="3" id="KW-1133">Transmembrane helix</keyword>
<dbReference type="Pfam" id="PF21297">
    <property type="entry name" value="MID51-like_C"/>
    <property type="match status" value="1"/>
</dbReference>
<dbReference type="Proteomes" id="UP000829720">
    <property type="component" value="Unassembled WGS sequence"/>
</dbReference>
<dbReference type="GO" id="GO:0090141">
    <property type="term" value="P:positive regulation of mitochondrial fission"/>
    <property type="evidence" value="ECO:0007669"/>
    <property type="project" value="TreeGrafter"/>
</dbReference>
<organism evidence="8 9">
    <name type="scientific">Albula goreensis</name>
    <dbReference type="NCBI Taxonomy" id="1534307"/>
    <lineage>
        <taxon>Eukaryota</taxon>
        <taxon>Metazoa</taxon>
        <taxon>Chordata</taxon>
        <taxon>Craniata</taxon>
        <taxon>Vertebrata</taxon>
        <taxon>Euteleostomi</taxon>
        <taxon>Actinopterygii</taxon>
        <taxon>Neopterygii</taxon>
        <taxon>Teleostei</taxon>
        <taxon>Albuliformes</taxon>
        <taxon>Albulidae</taxon>
        <taxon>Albula</taxon>
    </lineage>
</organism>